<keyword evidence="3 8" id="KW-0813">Transport</keyword>
<dbReference type="Proteomes" id="UP000822688">
    <property type="component" value="Chromosome 7"/>
</dbReference>
<keyword evidence="11" id="KW-1185">Reference proteome</keyword>
<dbReference type="FunFam" id="1.20.1250.20:FF:000048">
    <property type="entry name" value="High affinity nitrate transporter"/>
    <property type="match status" value="1"/>
</dbReference>
<feature type="transmembrane region" description="Helical" evidence="8">
    <location>
        <begin position="361"/>
        <end position="381"/>
    </location>
</feature>
<dbReference type="InterPro" id="IPR004737">
    <property type="entry name" value="NO3_transporter_NarK/NarU-like"/>
</dbReference>
<evidence type="ECO:0000256" key="4">
    <source>
        <dbReference type="ARBA" id="ARBA00022692"/>
    </source>
</evidence>
<sequence>MAEQTTSGVGHVHGDPGMSMHGVTGKEPVYAFSVLQGEAKDPDAKKFALPVDSEHKAKTIRIYSFAAPHMRTFHLSWISFFTCFMSTFAAPPLIPVIRDNINLTKTDIGHASIASVSGSILSRLLMGTVCDLVGPRYGCAFLIMIISPAVYSMALVSDAAGFITVRFFIGFSLATFVSCQFWMSSMFNSKIVGTANGLAAGWGNLGGGATQLIMPLVFALIRDRFHSTPFTAWRLAFFLPGFMHTFMGILVLTLGQDLPDGNYSQLEKEGAKVKDSFKKVLLYAVSNYRTWIMFMMYGYSFGVELTVDNIIAEYFYDRFNLNLSTAGIVASTFGFMNFFSRPGGGLLSDMVARRFGMRGRLWNLWILQSMGGLLCIVLGLMSNLSAAIGVMIVFSIFQQAACGATFGIVPFISRRSLGVISGFTGAGGNVGAVITQSIFFTSSSYKTEEGIVYMGIMIICVTMLITLMYFPQWGGMFCPASQHSEEDYYASEWSAEEKEQGLHGNSLKFAVNARTERGKKSSNSTTPDVTIHDEKAAANGLNRVNETV</sequence>
<dbReference type="EMBL" id="CM026428">
    <property type="protein sequence ID" value="KAG0566355.1"/>
    <property type="molecule type" value="Genomic_DNA"/>
</dbReference>
<dbReference type="GO" id="GO:0015113">
    <property type="term" value="F:nitrite transmembrane transporter activity"/>
    <property type="evidence" value="ECO:0007669"/>
    <property type="project" value="InterPro"/>
</dbReference>
<dbReference type="InterPro" id="IPR020846">
    <property type="entry name" value="MFS_dom"/>
</dbReference>
<dbReference type="FunFam" id="1.20.1250.20:FF:000053">
    <property type="entry name" value="Nitrate transporter 2.1"/>
    <property type="match status" value="1"/>
</dbReference>
<feature type="transmembrane region" description="Helical" evidence="8">
    <location>
        <begin position="419"/>
        <end position="439"/>
    </location>
</feature>
<gene>
    <name evidence="10" type="ORF">KC19_7G057500</name>
</gene>
<dbReference type="GO" id="GO:0042128">
    <property type="term" value="P:nitrate assimilation"/>
    <property type="evidence" value="ECO:0007669"/>
    <property type="project" value="UniProtKB-UniRule"/>
</dbReference>
<evidence type="ECO:0000313" key="10">
    <source>
        <dbReference type="EMBL" id="KAG0566355.1"/>
    </source>
</evidence>
<comment type="similarity">
    <text evidence="2 8">Belongs to the major facilitator superfamily. Nitrate/nitrite porter (TC 2.A.1.8) family.</text>
</comment>
<name>A0A8T0H6F9_CERPU</name>
<evidence type="ECO:0000256" key="5">
    <source>
        <dbReference type="ARBA" id="ARBA00022989"/>
    </source>
</evidence>
<organism evidence="10 11">
    <name type="scientific">Ceratodon purpureus</name>
    <name type="common">Fire moss</name>
    <name type="synonym">Dicranum purpureum</name>
    <dbReference type="NCBI Taxonomy" id="3225"/>
    <lineage>
        <taxon>Eukaryota</taxon>
        <taxon>Viridiplantae</taxon>
        <taxon>Streptophyta</taxon>
        <taxon>Embryophyta</taxon>
        <taxon>Bryophyta</taxon>
        <taxon>Bryophytina</taxon>
        <taxon>Bryopsida</taxon>
        <taxon>Dicranidae</taxon>
        <taxon>Pseudoditrichales</taxon>
        <taxon>Ditrichaceae</taxon>
        <taxon>Ceratodon</taxon>
    </lineage>
</organism>
<dbReference type="GO" id="GO:0005886">
    <property type="term" value="C:plasma membrane"/>
    <property type="evidence" value="ECO:0007669"/>
    <property type="project" value="UniProtKB-SubCell"/>
</dbReference>
<dbReference type="InterPro" id="IPR011701">
    <property type="entry name" value="MFS"/>
</dbReference>
<protein>
    <recommendedName>
        <fullName evidence="8">Nitrate/nitrite transporter</fullName>
    </recommendedName>
</protein>
<dbReference type="GO" id="GO:0015112">
    <property type="term" value="F:nitrate transmembrane transporter activity"/>
    <property type="evidence" value="ECO:0007669"/>
    <property type="project" value="UniProtKB-UniRule"/>
</dbReference>
<dbReference type="NCBIfam" id="TIGR00886">
    <property type="entry name" value="2A0108"/>
    <property type="match status" value="1"/>
</dbReference>
<keyword evidence="7 8" id="KW-0472">Membrane</keyword>
<reference evidence="10" key="1">
    <citation type="submission" date="2020-06" db="EMBL/GenBank/DDBJ databases">
        <title>WGS assembly of Ceratodon purpureus strain R40.</title>
        <authorList>
            <person name="Carey S.B."/>
            <person name="Jenkins J."/>
            <person name="Shu S."/>
            <person name="Lovell J.T."/>
            <person name="Sreedasyam A."/>
            <person name="Maumus F."/>
            <person name="Tiley G.P."/>
            <person name="Fernandez-Pozo N."/>
            <person name="Barry K."/>
            <person name="Chen C."/>
            <person name="Wang M."/>
            <person name="Lipzen A."/>
            <person name="Daum C."/>
            <person name="Saski C.A."/>
            <person name="Payton A.C."/>
            <person name="Mcbreen J.C."/>
            <person name="Conrad R.E."/>
            <person name="Kollar L.M."/>
            <person name="Olsson S."/>
            <person name="Huttunen S."/>
            <person name="Landis J.B."/>
            <person name="Wickett N.J."/>
            <person name="Johnson M.G."/>
            <person name="Rensing S.A."/>
            <person name="Grimwood J."/>
            <person name="Schmutz J."/>
            <person name="Mcdaniel S.F."/>
        </authorList>
    </citation>
    <scope>NUCLEOTIDE SEQUENCE</scope>
    <source>
        <strain evidence="10">R40</strain>
    </source>
</reference>
<evidence type="ECO:0000259" key="9">
    <source>
        <dbReference type="PROSITE" id="PS50850"/>
    </source>
</evidence>
<dbReference type="Gene3D" id="1.20.1250.20">
    <property type="entry name" value="MFS general substrate transporter like domains"/>
    <property type="match status" value="2"/>
</dbReference>
<feature type="transmembrane region" description="Helical" evidence="8">
    <location>
        <begin position="319"/>
        <end position="340"/>
    </location>
</feature>
<keyword evidence="5 8" id="KW-1133">Transmembrane helix</keyword>
<keyword evidence="4 8" id="KW-0812">Transmembrane</keyword>
<dbReference type="CDD" id="cd17341">
    <property type="entry name" value="MFS_NRT2_like"/>
    <property type="match status" value="1"/>
</dbReference>
<evidence type="ECO:0000256" key="3">
    <source>
        <dbReference type="ARBA" id="ARBA00022448"/>
    </source>
</evidence>
<feature type="transmembrane region" description="Helical" evidence="8">
    <location>
        <begin position="233"/>
        <end position="254"/>
    </location>
</feature>
<dbReference type="InterPro" id="IPR036259">
    <property type="entry name" value="MFS_trans_sf"/>
</dbReference>
<feature type="transmembrane region" description="Helical" evidence="8">
    <location>
        <begin position="75"/>
        <end position="96"/>
    </location>
</feature>
<comment type="subcellular location">
    <subcellularLocation>
        <location evidence="8">Cell membrane</location>
        <topology evidence="8">Multi-pass membrane protein</topology>
    </subcellularLocation>
    <subcellularLocation>
        <location evidence="1">Membrane</location>
        <topology evidence="1">Multi-pass membrane protein</topology>
    </subcellularLocation>
</comment>
<keyword evidence="6 8" id="KW-0534">Nitrate assimilation</keyword>
<dbReference type="OrthoDB" id="434240at2759"/>
<feature type="transmembrane region" description="Helical" evidence="8">
    <location>
        <begin position="195"/>
        <end position="221"/>
    </location>
</feature>
<dbReference type="SUPFAM" id="SSF103473">
    <property type="entry name" value="MFS general substrate transporter"/>
    <property type="match status" value="1"/>
</dbReference>
<evidence type="ECO:0000256" key="8">
    <source>
        <dbReference type="RuleBase" id="RU366033"/>
    </source>
</evidence>
<dbReference type="PANTHER" id="PTHR23515">
    <property type="entry name" value="HIGH-AFFINITY NITRATE TRANSPORTER 2.3"/>
    <property type="match status" value="1"/>
</dbReference>
<evidence type="ECO:0000256" key="2">
    <source>
        <dbReference type="ARBA" id="ARBA00008432"/>
    </source>
</evidence>
<proteinExistence type="inferred from homology"/>
<comment type="caution">
    <text evidence="10">The sequence shown here is derived from an EMBL/GenBank/DDBJ whole genome shotgun (WGS) entry which is preliminary data.</text>
</comment>
<dbReference type="AlphaFoldDB" id="A0A8T0H6F9"/>
<dbReference type="Pfam" id="PF07690">
    <property type="entry name" value="MFS_1"/>
    <property type="match status" value="1"/>
</dbReference>
<evidence type="ECO:0000256" key="7">
    <source>
        <dbReference type="ARBA" id="ARBA00023136"/>
    </source>
</evidence>
<evidence type="ECO:0000313" key="11">
    <source>
        <dbReference type="Proteomes" id="UP000822688"/>
    </source>
</evidence>
<dbReference type="PROSITE" id="PS50850">
    <property type="entry name" value="MFS"/>
    <property type="match status" value="1"/>
</dbReference>
<feature type="transmembrane region" description="Helical" evidence="8">
    <location>
        <begin position="387"/>
        <end position="412"/>
    </location>
</feature>
<keyword evidence="8" id="KW-1003">Cell membrane</keyword>
<accession>A0A8T0H6F9</accession>
<feature type="transmembrane region" description="Helical" evidence="8">
    <location>
        <begin position="163"/>
        <end position="183"/>
    </location>
</feature>
<feature type="transmembrane region" description="Helical" evidence="8">
    <location>
        <begin position="451"/>
        <end position="470"/>
    </location>
</feature>
<feature type="transmembrane region" description="Helical" evidence="8">
    <location>
        <begin position="137"/>
        <end position="157"/>
    </location>
</feature>
<evidence type="ECO:0000256" key="1">
    <source>
        <dbReference type="ARBA" id="ARBA00004141"/>
    </source>
</evidence>
<evidence type="ECO:0000256" key="6">
    <source>
        <dbReference type="ARBA" id="ARBA00023063"/>
    </source>
</evidence>
<feature type="domain" description="Major facilitator superfamily (MFS) profile" evidence="9">
    <location>
        <begin position="72"/>
        <end position="474"/>
    </location>
</feature>
<dbReference type="InterPro" id="IPR044772">
    <property type="entry name" value="NO3_transporter"/>
</dbReference>